<comment type="similarity">
    <text evidence="1 2">Belongs to the UPF0301 (AlgH) family.</text>
</comment>
<organism evidence="3 4">
    <name type="scientific">Candidatus Magnetaquiglobus chichijimensis</name>
    <dbReference type="NCBI Taxonomy" id="3141448"/>
    <lineage>
        <taxon>Bacteria</taxon>
        <taxon>Pseudomonadati</taxon>
        <taxon>Pseudomonadota</taxon>
        <taxon>Magnetococcia</taxon>
        <taxon>Magnetococcales</taxon>
        <taxon>Candidatus Magnetaquicoccaceae</taxon>
        <taxon>Candidatus Magnetaquiglobus</taxon>
    </lineage>
</organism>
<evidence type="ECO:0000256" key="1">
    <source>
        <dbReference type="ARBA" id="ARBA00009600"/>
    </source>
</evidence>
<evidence type="ECO:0000313" key="4">
    <source>
        <dbReference type="Proteomes" id="UP001628193"/>
    </source>
</evidence>
<dbReference type="PANTHER" id="PTHR30327:SF1">
    <property type="entry name" value="UPF0301 PROTEIN YQGE"/>
    <property type="match status" value="1"/>
</dbReference>
<dbReference type="HAMAP" id="MF_00758">
    <property type="entry name" value="UPF0301"/>
    <property type="match status" value="1"/>
</dbReference>
<proteinExistence type="inferred from homology"/>
<comment type="caution">
    <text evidence="3">The sequence shown here is derived from an EMBL/GenBank/DDBJ whole genome shotgun (WGS) entry which is preliminary data.</text>
</comment>
<dbReference type="RefSeq" id="WP_420904220.1">
    <property type="nucleotide sequence ID" value="NZ_BAAFGK010000002.1"/>
</dbReference>
<reference evidence="3 4" key="2">
    <citation type="submission" date="2024-09" db="EMBL/GenBank/DDBJ databases">
        <title>Draft genome sequence of Candidatus Magnetaquicoccaceae bacterium FCR-1.</title>
        <authorList>
            <person name="Shimoshige H."/>
            <person name="Shimamura S."/>
            <person name="Taoka A."/>
            <person name="Kobayashi H."/>
            <person name="Maekawa T."/>
        </authorList>
    </citation>
    <scope>NUCLEOTIDE SEQUENCE [LARGE SCALE GENOMIC DNA]</scope>
    <source>
        <strain evidence="3 4">FCR-1</strain>
    </source>
</reference>
<name>A0ABQ0C6J7_9PROT</name>
<dbReference type="EMBL" id="BAAFGK010000002">
    <property type="protein sequence ID" value="GAB0056514.1"/>
    <property type="molecule type" value="Genomic_DNA"/>
</dbReference>
<reference evidence="3 4" key="1">
    <citation type="submission" date="2024-05" db="EMBL/GenBank/DDBJ databases">
        <authorList>
            <consortium name="Candidatus Magnetaquicoccaceae bacterium FCR-1 genome sequencing consortium"/>
            <person name="Shimoshige H."/>
            <person name="Shimamura S."/>
            <person name="Taoka A."/>
            <person name="Kobayashi H."/>
            <person name="Maekawa T."/>
        </authorList>
    </citation>
    <scope>NUCLEOTIDE SEQUENCE [LARGE SCALE GENOMIC DNA]</scope>
    <source>
        <strain evidence="3 4">FCR-1</strain>
    </source>
</reference>
<keyword evidence="4" id="KW-1185">Reference proteome</keyword>
<protein>
    <recommendedName>
        <fullName evidence="2">UPF0301 protein SIID45300_00822</fullName>
    </recommendedName>
</protein>
<dbReference type="Gene3D" id="3.40.1740.10">
    <property type="entry name" value="VC0467-like"/>
    <property type="match status" value="1"/>
</dbReference>
<dbReference type="InterPro" id="IPR003774">
    <property type="entry name" value="AlgH-like"/>
</dbReference>
<accession>A0ABQ0C6J7</accession>
<sequence length="187" mass="20391">MKQVGSLAGKFLIAMPGLRDAHFERSVLFICSHTSDGALGLVINQPHPVSMREIMQQLGLTWQRDDDHPMVFQGGPVALDRGFILYERTLDCPGCIEVEKGLYLGTNPDILRHLAGDAGGRFLLALGYSGWSGGQLEDELKSNAWLVSAPNRAVLFEAPPLERWHVALRGLGIDPAMLADPGAHLIN</sequence>
<evidence type="ECO:0000313" key="3">
    <source>
        <dbReference type="EMBL" id="GAB0056514.1"/>
    </source>
</evidence>
<dbReference type="Proteomes" id="UP001628193">
    <property type="component" value="Unassembled WGS sequence"/>
</dbReference>
<dbReference type="Pfam" id="PF02622">
    <property type="entry name" value="DUF179"/>
    <property type="match status" value="1"/>
</dbReference>
<evidence type="ECO:0000256" key="2">
    <source>
        <dbReference type="HAMAP-Rule" id="MF_00758"/>
    </source>
</evidence>
<dbReference type="PANTHER" id="PTHR30327">
    <property type="entry name" value="UNCHARACTERIZED PROTEIN YQGE"/>
    <property type="match status" value="1"/>
</dbReference>
<dbReference type="SUPFAM" id="SSF143456">
    <property type="entry name" value="VC0467-like"/>
    <property type="match status" value="1"/>
</dbReference>
<gene>
    <name evidence="3" type="ORF">SIID45300_00822</name>
</gene>